<feature type="transmembrane region" description="Helical" evidence="1">
    <location>
        <begin position="53"/>
        <end position="80"/>
    </location>
</feature>
<dbReference type="Proteomes" id="UP000294684">
    <property type="component" value="Unassembled WGS sequence"/>
</dbReference>
<feature type="transmembrane region" description="Helical" evidence="1">
    <location>
        <begin position="25"/>
        <end position="47"/>
    </location>
</feature>
<comment type="caution">
    <text evidence="3">The sequence shown here is derived from an EMBL/GenBank/DDBJ whole genome shotgun (WGS) entry which is preliminary data.</text>
</comment>
<dbReference type="InterPro" id="IPR002656">
    <property type="entry name" value="Acyl_transf_3_dom"/>
</dbReference>
<dbReference type="STRING" id="1193051.LEP1GSC017_3795"/>
<proteinExistence type="predicted"/>
<feature type="transmembrane region" description="Helical" evidence="1">
    <location>
        <begin position="362"/>
        <end position="381"/>
    </location>
</feature>
<dbReference type="PANTHER" id="PTHR23028">
    <property type="entry name" value="ACETYLTRANSFERASE"/>
    <property type="match status" value="1"/>
</dbReference>
<feature type="transmembrane region" description="Helical" evidence="1">
    <location>
        <begin position="258"/>
        <end position="277"/>
    </location>
</feature>
<dbReference type="GO" id="GO:0009103">
    <property type="term" value="P:lipopolysaccharide biosynthetic process"/>
    <property type="evidence" value="ECO:0007669"/>
    <property type="project" value="TreeGrafter"/>
</dbReference>
<protein>
    <submittedName>
        <fullName evidence="3">Peptidoglycan/LPS O-acetylase OafA/YrhL</fullName>
    </submittedName>
</protein>
<feature type="domain" description="Acyltransferase 3" evidence="2">
    <location>
        <begin position="22"/>
        <end position="378"/>
    </location>
</feature>
<dbReference type="RefSeq" id="WP_004783748.1">
    <property type="nucleotide sequence ID" value="NZ_SORO01000001.1"/>
</dbReference>
<feature type="transmembrane region" description="Helical" evidence="1">
    <location>
        <begin position="289"/>
        <end position="312"/>
    </location>
</feature>
<feature type="transmembrane region" description="Helical" evidence="1">
    <location>
        <begin position="199"/>
        <end position="215"/>
    </location>
</feature>
<evidence type="ECO:0000313" key="4">
    <source>
        <dbReference type="Proteomes" id="UP000294684"/>
    </source>
</evidence>
<reference evidence="3 4" key="1">
    <citation type="submission" date="2019-03" db="EMBL/GenBank/DDBJ databases">
        <title>Genomic Encyclopedia of Archaeal and Bacterial Type Strains, Phase II (KMG-II): from individual species to whole genera.</title>
        <authorList>
            <person name="Goeker M."/>
        </authorList>
    </citation>
    <scope>NUCLEOTIDE SEQUENCE [LARGE SCALE GENOMIC DNA]</scope>
    <source>
        <strain evidence="3 4">DSM 21537</strain>
    </source>
</reference>
<keyword evidence="1" id="KW-0812">Transmembrane</keyword>
<keyword evidence="4" id="KW-1185">Reference proteome</keyword>
<sequence>MINRIIYCVNSVFEKKPYEHENLNGVRAISIIAVVVFHVWVTVKPLIQSDSQWLVFFLSSLSSGVDFFFLLSGFLIYGGLRREYERKGKINISNFFIKRSLRIYPAFYFALAVLYFFKFHQLSKFNPDSIHDPNAMAMFEEIRIGLSNVWVDALYLTDLMHVPVVYNGGWSLSIEEHFYMVLPFICIFFFFQISFSQRLIFYFFGFAIALFNRYYISFPEPNLDAVYMIYCRFDSILYGMFVYEFYHRFPWSSLEFRGRNLLLFFLLLLSGILIVWMHQIDSSSAFALIYRPTLVSIGFGILMYFSFFNQIIKSFFSLSLFRPFARLGYTAYLWHIIVIPLVAKKVSPLIFREPNMISVSVAFFWVLISTFLVSYVVYLVIELPFLQWKERLVHPEKIQ</sequence>
<feature type="transmembrane region" description="Helical" evidence="1">
    <location>
        <begin position="101"/>
        <end position="117"/>
    </location>
</feature>
<dbReference type="GO" id="GO:0016020">
    <property type="term" value="C:membrane"/>
    <property type="evidence" value="ECO:0007669"/>
    <property type="project" value="TreeGrafter"/>
</dbReference>
<feature type="transmembrane region" description="Helical" evidence="1">
    <location>
        <begin position="324"/>
        <end position="342"/>
    </location>
</feature>
<organism evidence="3 4">
    <name type="scientific">Leptospira meyeri</name>
    <dbReference type="NCBI Taxonomy" id="29508"/>
    <lineage>
        <taxon>Bacteria</taxon>
        <taxon>Pseudomonadati</taxon>
        <taxon>Spirochaetota</taxon>
        <taxon>Spirochaetia</taxon>
        <taxon>Leptospirales</taxon>
        <taxon>Leptospiraceae</taxon>
        <taxon>Leptospira</taxon>
    </lineage>
</organism>
<dbReference type="AlphaFoldDB" id="A0A4R8MT43"/>
<evidence type="ECO:0000259" key="2">
    <source>
        <dbReference type="Pfam" id="PF01757"/>
    </source>
</evidence>
<accession>A0A4R8MT43</accession>
<keyword evidence="1" id="KW-0472">Membrane</keyword>
<evidence type="ECO:0000313" key="3">
    <source>
        <dbReference type="EMBL" id="TDY71218.1"/>
    </source>
</evidence>
<name>A0A4R8MT43_LEPME</name>
<feature type="transmembrane region" description="Helical" evidence="1">
    <location>
        <begin position="227"/>
        <end position="246"/>
    </location>
</feature>
<feature type="transmembrane region" description="Helical" evidence="1">
    <location>
        <begin position="177"/>
        <end position="194"/>
    </location>
</feature>
<dbReference type="GeneID" id="79825531"/>
<dbReference type="PANTHER" id="PTHR23028:SF53">
    <property type="entry name" value="ACYL_TRANSF_3 DOMAIN-CONTAINING PROTEIN"/>
    <property type="match status" value="1"/>
</dbReference>
<dbReference type="InterPro" id="IPR050879">
    <property type="entry name" value="Acyltransferase_3"/>
</dbReference>
<dbReference type="GO" id="GO:0016747">
    <property type="term" value="F:acyltransferase activity, transferring groups other than amino-acyl groups"/>
    <property type="evidence" value="ECO:0007669"/>
    <property type="project" value="InterPro"/>
</dbReference>
<evidence type="ECO:0000256" key="1">
    <source>
        <dbReference type="SAM" id="Phobius"/>
    </source>
</evidence>
<dbReference type="EMBL" id="SORO01000001">
    <property type="protein sequence ID" value="TDY71218.1"/>
    <property type="molecule type" value="Genomic_DNA"/>
</dbReference>
<keyword evidence="1" id="KW-1133">Transmembrane helix</keyword>
<dbReference type="OrthoDB" id="9767863at2"/>
<gene>
    <name evidence="3" type="ORF">CLV96_0173</name>
</gene>
<dbReference type="Pfam" id="PF01757">
    <property type="entry name" value="Acyl_transf_3"/>
    <property type="match status" value="1"/>
</dbReference>